<keyword evidence="1" id="KW-0732">Signal</keyword>
<keyword evidence="2" id="KW-0560">Oxidoreductase</keyword>
<evidence type="ECO:0000313" key="7">
    <source>
        <dbReference type="Proteomes" id="UP000824281"/>
    </source>
</evidence>
<dbReference type="InterPro" id="IPR013766">
    <property type="entry name" value="Thioredoxin_domain"/>
</dbReference>
<dbReference type="InterPro" id="IPR017937">
    <property type="entry name" value="Thioredoxin_CS"/>
</dbReference>
<dbReference type="InterPro" id="IPR036249">
    <property type="entry name" value="Thioredoxin-like_sf"/>
</dbReference>
<evidence type="ECO:0000313" key="6">
    <source>
        <dbReference type="EMBL" id="QZD90879.1"/>
    </source>
</evidence>
<evidence type="ECO:0000256" key="1">
    <source>
        <dbReference type="ARBA" id="ARBA00022729"/>
    </source>
</evidence>
<feature type="domain" description="Thioredoxin" evidence="5">
    <location>
        <begin position="36"/>
        <end position="228"/>
    </location>
</feature>
<reference evidence="6 7" key="1">
    <citation type="submission" date="2021-08" db="EMBL/GenBank/DDBJ databases">
        <title>Comparative Genomics Analysis of the Genus Qipengyuania Reveals Extensive Genetic Diversity and Metabolic Versatility, Including the Description of Fifteen Novel Species.</title>
        <authorList>
            <person name="Liu Y."/>
        </authorList>
    </citation>
    <scope>NUCLEOTIDE SEQUENCE [LARGE SCALE GENOMIC DNA]</scope>
    <source>
        <strain evidence="6 7">1NDH13</strain>
    </source>
</reference>
<dbReference type="SUPFAM" id="SSF52833">
    <property type="entry name" value="Thioredoxin-like"/>
    <property type="match status" value="1"/>
</dbReference>
<dbReference type="PROSITE" id="PS51352">
    <property type="entry name" value="THIOREDOXIN_2"/>
    <property type="match status" value="1"/>
</dbReference>
<dbReference type="Gene3D" id="3.40.30.10">
    <property type="entry name" value="Glutaredoxin"/>
    <property type="match status" value="1"/>
</dbReference>
<evidence type="ECO:0000256" key="3">
    <source>
        <dbReference type="ARBA" id="ARBA00023157"/>
    </source>
</evidence>
<keyword evidence="3" id="KW-1015">Disulfide bond</keyword>
<dbReference type="Proteomes" id="UP000824281">
    <property type="component" value="Chromosome"/>
</dbReference>
<keyword evidence="7" id="KW-1185">Reference proteome</keyword>
<dbReference type="EMBL" id="CP081295">
    <property type="protein sequence ID" value="QZD90879.1"/>
    <property type="molecule type" value="Genomic_DNA"/>
</dbReference>
<dbReference type="PROSITE" id="PS00194">
    <property type="entry name" value="THIOREDOXIN_1"/>
    <property type="match status" value="1"/>
</dbReference>
<dbReference type="InterPro" id="IPR001853">
    <property type="entry name" value="DSBA-like_thioredoxin_dom"/>
</dbReference>
<dbReference type="CDD" id="cd03023">
    <property type="entry name" value="DsbA_Com1_like"/>
    <property type="match status" value="1"/>
</dbReference>
<gene>
    <name evidence="6" type="ORF">K3148_05710</name>
</gene>
<proteinExistence type="predicted"/>
<dbReference type="PANTHER" id="PTHR13887">
    <property type="entry name" value="GLUTATHIONE S-TRANSFERASE KAPPA"/>
    <property type="match status" value="1"/>
</dbReference>
<accession>A0ABX8ZPL5</accession>
<evidence type="ECO:0000256" key="2">
    <source>
        <dbReference type="ARBA" id="ARBA00023002"/>
    </source>
</evidence>
<keyword evidence="4" id="KW-0676">Redox-active center</keyword>
<sequence length="228" mass="24528">MKYLLTVLIAVLGGFAGAAAFNYSGLGDTQTRSYLLANPDILPEMIDAWKKEESRDRLASVASNLERPFEGAVLGNPQGSKTLVKFTDYGCGYCRASVEDVDRLIAEDPELRVVVREWPIFDGSEAAARMGLAAADQGKYDAFYHALFALGTPTAENIAAAARTAGIDMEAARSFGTSDEVTGELARNAAFARQLGFTGTPSWVYGDTVFEGAVGYQQLREIMAEDEG</sequence>
<organism evidence="6 7">
    <name type="scientific">Qipengyuania aurantiaca</name>
    <dbReference type="NCBI Taxonomy" id="2867233"/>
    <lineage>
        <taxon>Bacteria</taxon>
        <taxon>Pseudomonadati</taxon>
        <taxon>Pseudomonadota</taxon>
        <taxon>Alphaproteobacteria</taxon>
        <taxon>Sphingomonadales</taxon>
        <taxon>Erythrobacteraceae</taxon>
        <taxon>Qipengyuania</taxon>
    </lineage>
</organism>
<evidence type="ECO:0000259" key="5">
    <source>
        <dbReference type="PROSITE" id="PS51352"/>
    </source>
</evidence>
<dbReference type="PANTHER" id="PTHR13887:SF14">
    <property type="entry name" value="DISULFIDE BOND FORMATION PROTEIN D"/>
    <property type="match status" value="1"/>
</dbReference>
<name>A0ABX8ZPL5_9SPHN</name>
<protein>
    <submittedName>
        <fullName evidence="6">DsbA family protein</fullName>
    </submittedName>
</protein>
<dbReference type="RefSeq" id="WP_221426338.1">
    <property type="nucleotide sequence ID" value="NZ_CP081295.1"/>
</dbReference>
<dbReference type="Pfam" id="PF01323">
    <property type="entry name" value="DSBA"/>
    <property type="match status" value="1"/>
</dbReference>
<evidence type="ECO:0000256" key="4">
    <source>
        <dbReference type="ARBA" id="ARBA00023284"/>
    </source>
</evidence>